<name>A0AAE4I2E3_9ENTE</name>
<organism evidence="3 4">
    <name type="scientific">Enterococcus pseudoavium</name>
    <dbReference type="NCBI Taxonomy" id="44007"/>
    <lineage>
        <taxon>Bacteria</taxon>
        <taxon>Bacillati</taxon>
        <taxon>Bacillota</taxon>
        <taxon>Bacilli</taxon>
        <taxon>Lactobacillales</taxon>
        <taxon>Enterococcaceae</taxon>
        <taxon>Enterococcus</taxon>
    </lineage>
</organism>
<dbReference type="EMBL" id="JARQAI010000043">
    <property type="protein sequence ID" value="MDT2738264.1"/>
    <property type="molecule type" value="Genomic_DNA"/>
</dbReference>
<feature type="domain" description="DUF4143" evidence="2">
    <location>
        <begin position="195"/>
        <end position="327"/>
    </location>
</feature>
<dbReference type="Pfam" id="PF13635">
    <property type="entry name" value="DUF4143"/>
    <property type="match status" value="1"/>
</dbReference>
<sequence>MFERPIYLNKMLQFKDSDAVKILAGVRGSGKSSLMKLYKMHLINEGIPVRNIVYMNFEGNDYQSINNEEKLRTVLNNLNLQIQDRIYWLFDEIQLVTGWQLVINDLKVDYDCDVVVAGSDADILSDELYDWIEIPIYPLSFQEFLEVKQISSESKFINEAYSEFEKYGGMPALLLTSEELKDTVLQGIFSSSILRDVAYKSVIKDSLTLNGVMDYLVRNTGALLNASKISNNLNSRGVYTSIPTVKRYLRLLETSYLFYHTKSYDIKAHEYLKTNSKYFIVDPGLNRCVSRGKSTMENIIYIELKRRGYNIDIGYLDNREIGFVAKRLDETVYAKVVFDLSEAIGATEDFNKINDSCKKMLVSSYPQERNQTNGIEIKYIVDWLLE</sequence>
<evidence type="ECO:0000259" key="2">
    <source>
        <dbReference type="Pfam" id="PF13635"/>
    </source>
</evidence>
<dbReference type="PANTHER" id="PTHR33295:SF20">
    <property type="entry name" value="ATPASE"/>
    <property type="match status" value="1"/>
</dbReference>
<evidence type="ECO:0000313" key="4">
    <source>
        <dbReference type="Proteomes" id="UP001180842"/>
    </source>
</evidence>
<protein>
    <submittedName>
        <fullName evidence="3">ATP-binding protein</fullName>
    </submittedName>
</protein>
<evidence type="ECO:0000313" key="3">
    <source>
        <dbReference type="EMBL" id="MDT2738264.1"/>
    </source>
</evidence>
<comment type="caution">
    <text evidence="3">The sequence shown here is derived from an EMBL/GenBank/DDBJ whole genome shotgun (WGS) entry which is preliminary data.</text>
</comment>
<dbReference type="RefSeq" id="WP_311797634.1">
    <property type="nucleotide sequence ID" value="NZ_JARQAI010000043.1"/>
</dbReference>
<accession>A0AAE4I2E3</accession>
<dbReference type="PANTHER" id="PTHR33295">
    <property type="entry name" value="ATPASE"/>
    <property type="match status" value="1"/>
</dbReference>
<dbReference type="InterPro" id="IPR027417">
    <property type="entry name" value="P-loop_NTPase"/>
</dbReference>
<dbReference type="InterPro" id="IPR041682">
    <property type="entry name" value="AAA_14"/>
</dbReference>
<dbReference type="GO" id="GO:0005524">
    <property type="term" value="F:ATP binding"/>
    <property type="evidence" value="ECO:0007669"/>
    <property type="project" value="UniProtKB-KW"/>
</dbReference>
<reference evidence="3" key="1">
    <citation type="submission" date="2023-03" db="EMBL/GenBank/DDBJ databases">
        <authorList>
            <person name="Shen W."/>
            <person name="Cai J."/>
        </authorList>
    </citation>
    <scope>NUCLEOTIDE SEQUENCE</scope>
    <source>
        <strain evidence="3">P69-2</strain>
    </source>
</reference>
<dbReference type="Pfam" id="PF13173">
    <property type="entry name" value="AAA_14"/>
    <property type="match status" value="1"/>
</dbReference>
<keyword evidence="3" id="KW-0547">Nucleotide-binding</keyword>
<evidence type="ECO:0000259" key="1">
    <source>
        <dbReference type="Pfam" id="PF13173"/>
    </source>
</evidence>
<keyword evidence="3" id="KW-0067">ATP-binding</keyword>
<dbReference type="AlphaFoldDB" id="A0AAE4I2E3"/>
<dbReference type="InterPro" id="IPR025420">
    <property type="entry name" value="DUF4143"/>
</dbReference>
<dbReference type="SUPFAM" id="SSF52540">
    <property type="entry name" value="P-loop containing nucleoside triphosphate hydrolases"/>
    <property type="match status" value="1"/>
</dbReference>
<feature type="domain" description="AAA" evidence="1">
    <location>
        <begin position="19"/>
        <end position="145"/>
    </location>
</feature>
<proteinExistence type="predicted"/>
<dbReference type="Proteomes" id="UP001180842">
    <property type="component" value="Unassembled WGS sequence"/>
</dbReference>
<gene>
    <name evidence="3" type="ORF">P7H00_14250</name>
</gene>